<dbReference type="PANTHER" id="PTHR47356:SF2">
    <property type="entry name" value="FAD-BINDING DOMAIN-CONTAINING PROTEIN-RELATED"/>
    <property type="match status" value="1"/>
</dbReference>
<sequence length="475" mass="52778">MSDEANKPSVLIVGAGLGGVLLGALLEKANISYTIFERASSVKPLGSAMSIGSALIPVFRQLGCYDEFVAIGKRSIVGETWKESTFGYSLDFLPREEFSGEVQYIVPRPLLYNILVKLIPPHKIQFGKRVLMTKQTEDNQRVTIQTSDNAVYEGDILVGADGAYSAVRQRLYDTLHKEGKLPKSDQEELPFSCTCLVGQTQALDLEEFPQLKDPLYPFISTLGNDKPYSWVLFGTAEKKIAWMVVEHLSSETTKTAQEQRFRNSENSEWGPTAAQSMCDETREFPIAFGNGKMNLGDLYDRTPKELISKVMLEEKVFKTWYHGRTVLLGDACHKLHPAGGLGAVTSMHDAIALANLIYCLPSTSTADVSQMFSEYKTERLPPVTAAFNSSRSLAKSMEKGLAGTIAFLITKYMPVWLWRIFLKGMVKNRLRCGYLPEIEDKGTVPAAYSASYEKARALYNKRREVESAAAPVTVI</sequence>
<dbReference type="Pfam" id="PF01494">
    <property type="entry name" value="FAD_binding_3"/>
    <property type="match status" value="2"/>
</dbReference>
<dbReference type="GO" id="GO:0071949">
    <property type="term" value="F:FAD binding"/>
    <property type="evidence" value="ECO:0007669"/>
    <property type="project" value="InterPro"/>
</dbReference>
<keyword evidence="8" id="KW-1185">Reference proteome</keyword>
<evidence type="ECO:0000256" key="1">
    <source>
        <dbReference type="ARBA" id="ARBA00007992"/>
    </source>
</evidence>
<dbReference type="PRINTS" id="PR00420">
    <property type="entry name" value="RNGMNOXGNASE"/>
</dbReference>
<name>A0A9P7Y295_9FUNG</name>
<dbReference type="Gene3D" id="3.50.50.60">
    <property type="entry name" value="FAD/NAD(P)-binding domain"/>
    <property type="match status" value="1"/>
</dbReference>
<dbReference type="Proteomes" id="UP000707451">
    <property type="component" value="Unassembled WGS sequence"/>
</dbReference>
<dbReference type="SUPFAM" id="SSF51905">
    <property type="entry name" value="FAD/NAD(P)-binding domain"/>
    <property type="match status" value="1"/>
</dbReference>
<evidence type="ECO:0000313" key="8">
    <source>
        <dbReference type="Proteomes" id="UP000707451"/>
    </source>
</evidence>
<dbReference type="PANTHER" id="PTHR47356">
    <property type="entry name" value="FAD-DEPENDENT MONOOXYGENASE ASQG-RELATED"/>
    <property type="match status" value="1"/>
</dbReference>
<comment type="caution">
    <text evidence="7">The sequence shown here is derived from an EMBL/GenBank/DDBJ whole genome shotgun (WGS) entry which is preliminary data.</text>
</comment>
<keyword evidence="4" id="KW-0560">Oxidoreductase</keyword>
<organism evidence="7 8">
    <name type="scientific">Linnemannia hyalina</name>
    <dbReference type="NCBI Taxonomy" id="64524"/>
    <lineage>
        <taxon>Eukaryota</taxon>
        <taxon>Fungi</taxon>
        <taxon>Fungi incertae sedis</taxon>
        <taxon>Mucoromycota</taxon>
        <taxon>Mortierellomycotina</taxon>
        <taxon>Mortierellomycetes</taxon>
        <taxon>Mortierellales</taxon>
        <taxon>Mortierellaceae</taxon>
        <taxon>Linnemannia</taxon>
    </lineage>
</organism>
<dbReference type="AlphaFoldDB" id="A0A9P7Y295"/>
<dbReference type="InterPro" id="IPR036188">
    <property type="entry name" value="FAD/NAD-bd_sf"/>
</dbReference>
<keyword evidence="3" id="KW-0274">FAD</keyword>
<evidence type="ECO:0000259" key="6">
    <source>
        <dbReference type="Pfam" id="PF01494"/>
    </source>
</evidence>
<dbReference type="EMBL" id="JAHRHY010000002">
    <property type="protein sequence ID" value="KAG9071615.1"/>
    <property type="molecule type" value="Genomic_DNA"/>
</dbReference>
<keyword evidence="5" id="KW-1133">Transmembrane helix</keyword>
<feature type="domain" description="FAD-binding" evidence="6">
    <location>
        <begin position="9"/>
        <end position="179"/>
    </location>
</feature>
<keyword evidence="5" id="KW-0812">Transmembrane</keyword>
<evidence type="ECO:0000313" key="7">
    <source>
        <dbReference type="EMBL" id="KAG9071615.1"/>
    </source>
</evidence>
<dbReference type="GO" id="GO:0004497">
    <property type="term" value="F:monooxygenase activity"/>
    <property type="evidence" value="ECO:0007669"/>
    <property type="project" value="InterPro"/>
</dbReference>
<dbReference type="InterPro" id="IPR002938">
    <property type="entry name" value="FAD-bd"/>
</dbReference>
<dbReference type="OrthoDB" id="655030at2759"/>
<evidence type="ECO:0000256" key="5">
    <source>
        <dbReference type="SAM" id="Phobius"/>
    </source>
</evidence>
<proteinExistence type="inferred from homology"/>
<comment type="similarity">
    <text evidence="1">Belongs to the paxM FAD-dependent monooxygenase family.</text>
</comment>
<evidence type="ECO:0000256" key="2">
    <source>
        <dbReference type="ARBA" id="ARBA00022630"/>
    </source>
</evidence>
<protein>
    <recommendedName>
        <fullName evidence="6">FAD-binding domain-containing protein</fullName>
    </recommendedName>
</protein>
<accession>A0A9P7Y295</accession>
<gene>
    <name evidence="7" type="ORF">KI688_005828</name>
</gene>
<feature type="transmembrane region" description="Helical" evidence="5">
    <location>
        <begin position="400"/>
        <end position="421"/>
    </location>
</feature>
<keyword evidence="5" id="KW-0472">Membrane</keyword>
<reference evidence="7" key="1">
    <citation type="submission" date="2021-06" db="EMBL/GenBank/DDBJ databases">
        <title>Genome Sequence of Mortierella hyaline Strain SCG-10, a Cold-Adapted, Nitrate-Reducing Fungus Isolated from Soil in Minnesota, USA.</title>
        <authorList>
            <person name="Aldossari N."/>
        </authorList>
    </citation>
    <scope>NUCLEOTIDE SEQUENCE</scope>
    <source>
        <strain evidence="7">SCG-10</strain>
    </source>
</reference>
<feature type="domain" description="FAD-binding" evidence="6">
    <location>
        <begin position="307"/>
        <end position="387"/>
    </location>
</feature>
<dbReference type="InterPro" id="IPR050562">
    <property type="entry name" value="FAD_mOase_fung"/>
</dbReference>
<evidence type="ECO:0000256" key="4">
    <source>
        <dbReference type="ARBA" id="ARBA00023002"/>
    </source>
</evidence>
<evidence type="ECO:0000256" key="3">
    <source>
        <dbReference type="ARBA" id="ARBA00022827"/>
    </source>
</evidence>
<keyword evidence="2" id="KW-0285">Flavoprotein</keyword>